<feature type="transmembrane region" description="Helical" evidence="1">
    <location>
        <begin position="151"/>
        <end position="175"/>
    </location>
</feature>
<keyword evidence="1" id="KW-1133">Transmembrane helix</keyword>
<evidence type="ECO:0000256" key="1">
    <source>
        <dbReference type="SAM" id="Phobius"/>
    </source>
</evidence>
<evidence type="ECO:0000313" key="3">
    <source>
        <dbReference type="Proteomes" id="UP000297527"/>
    </source>
</evidence>
<dbReference type="Proteomes" id="UP000297527">
    <property type="component" value="Unassembled WGS sequence"/>
</dbReference>
<gene>
    <name evidence="2" type="ORF">BCON_0314g00080</name>
</gene>
<dbReference type="AlphaFoldDB" id="A0A4Z1HC21"/>
<accession>A0A4Z1HC21</accession>
<dbReference type="EMBL" id="PQXN01000313">
    <property type="protein sequence ID" value="TGO46636.1"/>
    <property type="molecule type" value="Genomic_DNA"/>
</dbReference>
<comment type="caution">
    <text evidence="2">The sequence shown here is derived from an EMBL/GenBank/DDBJ whole genome shotgun (WGS) entry which is preliminary data.</text>
</comment>
<name>A0A4Z1HC21_9HELO</name>
<keyword evidence="1" id="KW-0472">Membrane</keyword>
<organism evidence="2 3">
    <name type="scientific">Botryotinia convoluta</name>
    <dbReference type="NCBI Taxonomy" id="54673"/>
    <lineage>
        <taxon>Eukaryota</taxon>
        <taxon>Fungi</taxon>
        <taxon>Dikarya</taxon>
        <taxon>Ascomycota</taxon>
        <taxon>Pezizomycotina</taxon>
        <taxon>Leotiomycetes</taxon>
        <taxon>Helotiales</taxon>
        <taxon>Sclerotiniaceae</taxon>
        <taxon>Botryotinia</taxon>
    </lineage>
</organism>
<evidence type="ECO:0000313" key="2">
    <source>
        <dbReference type="EMBL" id="TGO46636.1"/>
    </source>
</evidence>
<keyword evidence="3" id="KW-1185">Reference proteome</keyword>
<sequence>MSDHCTLTRTQHPGRNHFKFWEQQLFAQTRRNNKSPNLHLYALPLPHDYQKRKSVGELDGLDIKDAKKLQEAADEIITQIREDFVQKLSDEECADGRLMFRRVRELSEDANYVEAYRGAKIDDKIGRLCDLLGDAVVFLCYCDNAVSSEGLISYSIVFCCVWLLNKVLWQALLVLKGLSLEVMAHMRS</sequence>
<dbReference type="OrthoDB" id="3499801at2759"/>
<keyword evidence="1" id="KW-0812">Transmembrane</keyword>
<reference evidence="2 3" key="1">
    <citation type="submission" date="2017-12" db="EMBL/GenBank/DDBJ databases">
        <title>Comparative genomics of Botrytis spp.</title>
        <authorList>
            <person name="Valero-Jimenez C.A."/>
            <person name="Tapia P."/>
            <person name="Veloso J."/>
            <person name="Silva-Moreno E."/>
            <person name="Staats M."/>
            <person name="Valdes J.H."/>
            <person name="Van Kan J.A.L."/>
        </authorList>
    </citation>
    <scope>NUCLEOTIDE SEQUENCE [LARGE SCALE GENOMIC DNA]</scope>
    <source>
        <strain evidence="2 3">MUCL11595</strain>
    </source>
</reference>
<proteinExistence type="predicted"/>
<protein>
    <submittedName>
        <fullName evidence="2">Uncharacterized protein</fullName>
    </submittedName>
</protein>